<dbReference type="KEGG" id="bic:LMTR13_24410"/>
<evidence type="ECO:0000313" key="1">
    <source>
        <dbReference type="EMBL" id="ANW02828.1"/>
    </source>
</evidence>
<gene>
    <name evidence="1" type="ORF">LMTR13_24410</name>
</gene>
<dbReference type="Proteomes" id="UP000092839">
    <property type="component" value="Chromosome"/>
</dbReference>
<reference evidence="1 2" key="1">
    <citation type="submission" date="2016-07" db="EMBL/GenBank/DDBJ databases">
        <title>Complete genome sequence of Bradyrhizobium icense LMTR 13T, a potential inoculant strain isolated from lima bean (Phaseolus lunatus) in Peru.</title>
        <authorList>
            <person name="Ormeno-Orrillo E."/>
            <person name="Duran D."/>
            <person name="Rogel M.A."/>
            <person name="Rey L."/>
            <person name="Imperial J."/>
            <person name="Ruiz-Argueso T."/>
            <person name="Martinez-Romero E."/>
        </authorList>
    </citation>
    <scope>NUCLEOTIDE SEQUENCE [LARGE SCALE GENOMIC DNA]</scope>
    <source>
        <strain evidence="1 2">LMTR 13</strain>
    </source>
</reference>
<dbReference type="EMBL" id="CP016428">
    <property type="protein sequence ID" value="ANW02828.1"/>
    <property type="molecule type" value="Genomic_DNA"/>
</dbReference>
<protein>
    <submittedName>
        <fullName evidence="1">Uncharacterized protein</fullName>
    </submittedName>
</protein>
<keyword evidence="2" id="KW-1185">Reference proteome</keyword>
<name>A0A1B1UJ55_9BRAD</name>
<evidence type="ECO:0000313" key="2">
    <source>
        <dbReference type="Proteomes" id="UP000092839"/>
    </source>
</evidence>
<organism evidence="1 2">
    <name type="scientific">Bradyrhizobium icense</name>
    <dbReference type="NCBI Taxonomy" id="1274631"/>
    <lineage>
        <taxon>Bacteria</taxon>
        <taxon>Pseudomonadati</taxon>
        <taxon>Pseudomonadota</taxon>
        <taxon>Alphaproteobacteria</taxon>
        <taxon>Hyphomicrobiales</taxon>
        <taxon>Nitrobacteraceae</taxon>
        <taxon>Bradyrhizobium</taxon>
    </lineage>
</organism>
<dbReference type="STRING" id="1274631.LMTR13_24410"/>
<proteinExistence type="predicted"/>
<sequence>MLLLAAVAWAKAASLIDEPIPMFQLGDEGGGPLDRTTCLKTLFWLFAFVRCELDKRHDLAAFRHHP</sequence>
<accession>A0A1B1UJ55</accession>
<dbReference type="AlphaFoldDB" id="A0A1B1UJ55"/>